<proteinExistence type="predicted"/>
<dbReference type="InterPro" id="IPR009057">
    <property type="entry name" value="Homeodomain-like_sf"/>
</dbReference>
<organism evidence="5 6">
    <name type="scientific">Thalassiosira pseudonana</name>
    <name type="common">Marine diatom</name>
    <name type="synonym">Cyclotella nana</name>
    <dbReference type="NCBI Taxonomy" id="35128"/>
    <lineage>
        <taxon>Eukaryota</taxon>
        <taxon>Sar</taxon>
        <taxon>Stramenopiles</taxon>
        <taxon>Ochrophyta</taxon>
        <taxon>Bacillariophyta</taxon>
        <taxon>Coscinodiscophyceae</taxon>
        <taxon>Thalassiosirophycidae</taxon>
        <taxon>Thalassiosirales</taxon>
        <taxon>Thalassiosiraceae</taxon>
        <taxon>Thalassiosira</taxon>
    </lineage>
</organism>
<dbReference type="OMA" id="MRERWHN"/>
<feature type="domain" description="Myb-like" evidence="3">
    <location>
        <begin position="1"/>
        <end position="50"/>
    </location>
</feature>
<reference evidence="5 6" key="1">
    <citation type="journal article" date="2004" name="Science">
        <title>The genome of the diatom Thalassiosira pseudonana: ecology, evolution, and metabolism.</title>
        <authorList>
            <person name="Armbrust E.V."/>
            <person name="Berges J.A."/>
            <person name="Bowler C."/>
            <person name="Green B.R."/>
            <person name="Martinez D."/>
            <person name="Putnam N.H."/>
            <person name="Zhou S."/>
            <person name="Allen A.E."/>
            <person name="Apt K.E."/>
            <person name="Bechner M."/>
            <person name="Brzezinski M.A."/>
            <person name="Chaal B.K."/>
            <person name="Chiovitti A."/>
            <person name="Davis A.K."/>
            <person name="Demarest M.S."/>
            <person name="Detter J.C."/>
            <person name="Glavina T."/>
            <person name="Goodstein D."/>
            <person name="Hadi M.Z."/>
            <person name="Hellsten U."/>
            <person name="Hildebrand M."/>
            <person name="Jenkins B.D."/>
            <person name="Jurka J."/>
            <person name="Kapitonov V.V."/>
            <person name="Kroger N."/>
            <person name="Lau W.W."/>
            <person name="Lane T.W."/>
            <person name="Larimer F.W."/>
            <person name="Lippmeier J.C."/>
            <person name="Lucas S."/>
            <person name="Medina M."/>
            <person name="Montsant A."/>
            <person name="Obornik M."/>
            <person name="Parker M.S."/>
            <person name="Palenik B."/>
            <person name="Pazour G.J."/>
            <person name="Richardson P.M."/>
            <person name="Rynearson T.A."/>
            <person name="Saito M.A."/>
            <person name="Schwartz D.C."/>
            <person name="Thamatrakoln K."/>
            <person name="Valentin K."/>
            <person name="Vardi A."/>
            <person name="Wilkerson F.P."/>
            <person name="Rokhsar D.S."/>
        </authorList>
    </citation>
    <scope>NUCLEOTIDE SEQUENCE [LARGE SCALE GENOMIC DNA]</scope>
    <source>
        <strain evidence="5 6">CCMP1335</strain>
    </source>
</reference>
<feature type="non-terminal residue" evidence="5">
    <location>
        <position position="104"/>
    </location>
</feature>
<evidence type="ECO:0000256" key="2">
    <source>
        <dbReference type="ARBA" id="ARBA00023125"/>
    </source>
</evidence>
<keyword evidence="6" id="KW-1185">Reference proteome</keyword>
<dbReference type="AlphaFoldDB" id="B8BVC5"/>
<dbReference type="InterPro" id="IPR001005">
    <property type="entry name" value="SANT/Myb"/>
</dbReference>
<dbReference type="Proteomes" id="UP000001449">
    <property type="component" value="Chromosome 2"/>
</dbReference>
<dbReference type="GO" id="GO:0006355">
    <property type="term" value="P:regulation of DNA-templated transcription"/>
    <property type="evidence" value="ECO:0000318"/>
    <property type="project" value="GO_Central"/>
</dbReference>
<dbReference type="PROSITE" id="PS50090">
    <property type="entry name" value="MYB_LIKE"/>
    <property type="match status" value="2"/>
</dbReference>
<dbReference type="PaxDb" id="35128-Thaps32015"/>
<dbReference type="InParanoid" id="B8BVC5"/>
<dbReference type="KEGG" id="tps:THAPSDRAFT_32015"/>
<sequence>GLVKGAWTPQEDQMVIDLVRIHGQKKWSFIARQLQGRLGKQCRERWCNHLSPDIKRGEWTTEEDDLIAKMHEKLGNRWAEISKHLDGRTDNAIKNRWNSTLKRR</sequence>
<dbReference type="CDD" id="cd00167">
    <property type="entry name" value="SANT"/>
    <property type="match status" value="2"/>
</dbReference>
<evidence type="ECO:0000313" key="5">
    <source>
        <dbReference type="EMBL" id="EED95439.1"/>
    </source>
</evidence>
<feature type="domain" description="Myb-like" evidence="3">
    <location>
        <begin position="51"/>
        <end position="101"/>
    </location>
</feature>
<dbReference type="SMART" id="SM00717">
    <property type="entry name" value="SANT"/>
    <property type="match status" value="2"/>
</dbReference>
<dbReference type="GO" id="GO:0005634">
    <property type="term" value="C:nucleus"/>
    <property type="evidence" value="ECO:0000318"/>
    <property type="project" value="GO_Central"/>
</dbReference>
<dbReference type="SUPFAM" id="SSF46689">
    <property type="entry name" value="Homeodomain-like"/>
    <property type="match status" value="1"/>
</dbReference>
<dbReference type="PANTHER" id="PTHR45614">
    <property type="entry name" value="MYB PROTEIN-RELATED"/>
    <property type="match status" value="1"/>
</dbReference>
<evidence type="ECO:0000259" key="4">
    <source>
        <dbReference type="PROSITE" id="PS51294"/>
    </source>
</evidence>
<evidence type="ECO:0000256" key="1">
    <source>
        <dbReference type="ARBA" id="ARBA00022737"/>
    </source>
</evidence>
<evidence type="ECO:0000259" key="3">
    <source>
        <dbReference type="PROSITE" id="PS50090"/>
    </source>
</evidence>
<dbReference type="PANTHER" id="PTHR45614:SF274">
    <property type="entry name" value="MYB-LIKE DNA-BINDING PROTEIN"/>
    <property type="match status" value="1"/>
</dbReference>
<dbReference type="HOGENOM" id="CLU_028567_26_4_1"/>
<dbReference type="GeneID" id="7452463"/>
<feature type="domain" description="HTH myb-type" evidence="4">
    <location>
        <begin position="55"/>
        <end position="104"/>
    </location>
</feature>
<dbReference type="Pfam" id="PF00249">
    <property type="entry name" value="Myb_DNA-binding"/>
    <property type="match status" value="2"/>
</dbReference>
<accession>B8BVC5</accession>
<dbReference type="InterPro" id="IPR017930">
    <property type="entry name" value="Myb_dom"/>
</dbReference>
<gene>
    <name evidence="5" type="ORF">THAPSDRAFT_32015</name>
</gene>
<protein>
    <recommendedName>
        <fullName evidence="7">MYB DNA binding protein/ transcription factor-like protein</fullName>
    </recommendedName>
</protein>
<evidence type="ECO:0000313" key="6">
    <source>
        <dbReference type="Proteomes" id="UP000001449"/>
    </source>
</evidence>
<feature type="non-terminal residue" evidence="5">
    <location>
        <position position="1"/>
    </location>
</feature>
<feature type="domain" description="HTH myb-type" evidence="4">
    <location>
        <begin position="1"/>
        <end position="54"/>
    </location>
</feature>
<dbReference type="FunFam" id="1.10.10.60:FF:000010">
    <property type="entry name" value="Transcriptional activator Myb isoform A"/>
    <property type="match status" value="1"/>
</dbReference>
<dbReference type="GO" id="GO:0000981">
    <property type="term" value="F:DNA-binding transcription factor activity, RNA polymerase II-specific"/>
    <property type="evidence" value="ECO:0000318"/>
    <property type="project" value="GO_Central"/>
</dbReference>
<name>B8BVC5_THAPS</name>
<dbReference type="Gene3D" id="1.10.10.60">
    <property type="entry name" value="Homeodomain-like"/>
    <property type="match status" value="2"/>
</dbReference>
<evidence type="ECO:0008006" key="7">
    <source>
        <dbReference type="Google" id="ProtNLM"/>
    </source>
</evidence>
<dbReference type="EMBL" id="CM000639">
    <property type="protein sequence ID" value="EED95439.1"/>
    <property type="molecule type" value="Genomic_DNA"/>
</dbReference>
<dbReference type="GO" id="GO:0000978">
    <property type="term" value="F:RNA polymerase II cis-regulatory region sequence-specific DNA binding"/>
    <property type="evidence" value="ECO:0000318"/>
    <property type="project" value="GO_Central"/>
</dbReference>
<dbReference type="eggNOG" id="KOG0048">
    <property type="taxonomic scope" value="Eukaryota"/>
</dbReference>
<keyword evidence="1" id="KW-0677">Repeat</keyword>
<dbReference type="PROSITE" id="PS51294">
    <property type="entry name" value="HTH_MYB"/>
    <property type="match status" value="2"/>
</dbReference>
<dbReference type="InterPro" id="IPR050560">
    <property type="entry name" value="MYB_TF"/>
</dbReference>
<reference evidence="5 6" key="2">
    <citation type="journal article" date="2008" name="Nature">
        <title>The Phaeodactylum genome reveals the evolutionary history of diatom genomes.</title>
        <authorList>
            <person name="Bowler C."/>
            <person name="Allen A.E."/>
            <person name="Badger J.H."/>
            <person name="Grimwood J."/>
            <person name="Jabbari K."/>
            <person name="Kuo A."/>
            <person name="Maheswari U."/>
            <person name="Martens C."/>
            <person name="Maumus F."/>
            <person name="Otillar R.P."/>
            <person name="Rayko E."/>
            <person name="Salamov A."/>
            <person name="Vandepoele K."/>
            <person name="Beszteri B."/>
            <person name="Gruber A."/>
            <person name="Heijde M."/>
            <person name="Katinka M."/>
            <person name="Mock T."/>
            <person name="Valentin K."/>
            <person name="Verret F."/>
            <person name="Berges J.A."/>
            <person name="Brownlee C."/>
            <person name="Cadoret J.P."/>
            <person name="Chiovitti A."/>
            <person name="Choi C.J."/>
            <person name="Coesel S."/>
            <person name="De Martino A."/>
            <person name="Detter J.C."/>
            <person name="Durkin C."/>
            <person name="Falciatore A."/>
            <person name="Fournet J."/>
            <person name="Haruta M."/>
            <person name="Huysman M.J."/>
            <person name="Jenkins B.D."/>
            <person name="Jiroutova K."/>
            <person name="Jorgensen R.E."/>
            <person name="Joubert Y."/>
            <person name="Kaplan A."/>
            <person name="Kroger N."/>
            <person name="Kroth P.G."/>
            <person name="La Roche J."/>
            <person name="Lindquist E."/>
            <person name="Lommer M."/>
            <person name="Martin-Jezequel V."/>
            <person name="Lopez P.J."/>
            <person name="Lucas S."/>
            <person name="Mangogna M."/>
            <person name="McGinnis K."/>
            <person name="Medlin L.K."/>
            <person name="Montsant A."/>
            <person name="Oudot-Le Secq M.P."/>
            <person name="Napoli C."/>
            <person name="Obornik M."/>
            <person name="Parker M.S."/>
            <person name="Petit J.L."/>
            <person name="Porcel B.M."/>
            <person name="Poulsen N."/>
            <person name="Robison M."/>
            <person name="Rychlewski L."/>
            <person name="Rynearson T.A."/>
            <person name="Schmutz J."/>
            <person name="Shapiro H."/>
            <person name="Siaut M."/>
            <person name="Stanley M."/>
            <person name="Sussman M.R."/>
            <person name="Taylor A.R."/>
            <person name="Vardi A."/>
            <person name="von Dassow P."/>
            <person name="Vyverman W."/>
            <person name="Willis A."/>
            <person name="Wyrwicz L.S."/>
            <person name="Rokhsar D.S."/>
            <person name="Weissenbach J."/>
            <person name="Armbrust E.V."/>
            <person name="Green B.R."/>
            <person name="Van de Peer Y."/>
            <person name="Grigoriev I.V."/>
        </authorList>
    </citation>
    <scope>NUCLEOTIDE SEQUENCE [LARGE SCALE GENOMIC DNA]</scope>
    <source>
        <strain evidence="5 6">CCMP1335</strain>
    </source>
</reference>
<dbReference type="RefSeq" id="XP_002287996.1">
    <property type="nucleotide sequence ID" value="XM_002287960.1"/>
</dbReference>
<keyword evidence="2" id="KW-0238">DNA-binding</keyword>